<organism evidence="1 2">
    <name type="scientific">Paractinoplanes atraurantiacus</name>
    <dbReference type="NCBI Taxonomy" id="1036182"/>
    <lineage>
        <taxon>Bacteria</taxon>
        <taxon>Bacillati</taxon>
        <taxon>Actinomycetota</taxon>
        <taxon>Actinomycetes</taxon>
        <taxon>Micromonosporales</taxon>
        <taxon>Micromonosporaceae</taxon>
        <taxon>Paractinoplanes</taxon>
    </lineage>
</organism>
<evidence type="ECO:0000313" key="1">
    <source>
        <dbReference type="EMBL" id="SNY64727.1"/>
    </source>
</evidence>
<reference evidence="1 2" key="1">
    <citation type="submission" date="2017-09" db="EMBL/GenBank/DDBJ databases">
        <authorList>
            <person name="Ehlers B."/>
            <person name="Leendertz F.H."/>
        </authorList>
    </citation>
    <scope>NUCLEOTIDE SEQUENCE [LARGE SCALE GENOMIC DNA]</scope>
    <source>
        <strain evidence="1 2">CGMCC 4.6857</strain>
    </source>
</reference>
<proteinExistence type="predicted"/>
<dbReference type="CDD" id="cd02603">
    <property type="entry name" value="HAD_sEH-N_like"/>
    <property type="match status" value="1"/>
</dbReference>
<evidence type="ECO:0000313" key="2">
    <source>
        <dbReference type="Proteomes" id="UP000219612"/>
    </source>
</evidence>
<dbReference type="PANTHER" id="PTHR43611:SF3">
    <property type="entry name" value="FLAVIN MONONUCLEOTIDE HYDROLASE 1, CHLOROPLATIC"/>
    <property type="match status" value="1"/>
</dbReference>
<dbReference type="RefSeq" id="WP_097327264.1">
    <property type="nucleotide sequence ID" value="NZ_OBDY01000027.1"/>
</dbReference>
<dbReference type="SFLD" id="SFLDG01129">
    <property type="entry name" value="C1.5:_HAD__Beta-PGM__Phosphata"/>
    <property type="match status" value="1"/>
</dbReference>
<dbReference type="AlphaFoldDB" id="A0A285JY90"/>
<dbReference type="SFLD" id="SFLDS00003">
    <property type="entry name" value="Haloacid_Dehalogenase"/>
    <property type="match status" value="1"/>
</dbReference>
<dbReference type="EMBL" id="OBDY01000027">
    <property type="protein sequence ID" value="SNY64727.1"/>
    <property type="molecule type" value="Genomic_DNA"/>
</dbReference>
<dbReference type="PRINTS" id="PR00413">
    <property type="entry name" value="HADHALOGNASE"/>
</dbReference>
<protein>
    <submittedName>
        <fullName evidence="1">Putative hydrolase of the HAD superfamily</fullName>
    </submittedName>
</protein>
<dbReference type="SUPFAM" id="SSF56784">
    <property type="entry name" value="HAD-like"/>
    <property type="match status" value="1"/>
</dbReference>
<dbReference type="OrthoDB" id="9797415at2"/>
<keyword evidence="1" id="KW-0378">Hydrolase</keyword>
<dbReference type="InterPro" id="IPR006439">
    <property type="entry name" value="HAD-SF_hydro_IA"/>
</dbReference>
<accession>A0A285JY90</accession>
<dbReference type="InterPro" id="IPR023214">
    <property type="entry name" value="HAD_sf"/>
</dbReference>
<dbReference type="Gene3D" id="3.40.50.1000">
    <property type="entry name" value="HAD superfamily/HAD-like"/>
    <property type="match status" value="1"/>
</dbReference>
<dbReference type="Proteomes" id="UP000219612">
    <property type="component" value="Unassembled WGS sequence"/>
</dbReference>
<gene>
    <name evidence="1" type="ORF">SAMN05421748_12730</name>
</gene>
<name>A0A285JY90_9ACTN</name>
<keyword evidence="2" id="KW-1185">Reference proteome</keyword>
<dbReference type="Pfam" id="PF00702">
    <property type="entry name" value="Hydrolase"/>
    <property type="match status" value="1"/>
</dbReference>
<sequence>MPEVVLFDLFGVIARNQAPEAVHALTEIAGAAAPAFLDAYWRHRPPYDRGQCTATAYWQRVALDLGTTFDTSRIANLIAADTDSWGAVDDDMVTLIERAAASGVRLALLSNIPEELAAHYEQHHRRWMRHFELVAFSCRIGRAKPDPEAFRWCARELGADPGHILFIDDRAENIAVAGRLGMRTHLFTGPARLKGVTT</sequence>
<dbReference type="GO" id="GO:0016787">
    <property type="term" value="F:hydrolase activity"/>
    <property type="evidence" value="ECO:0007669"/>
    <property type="project" value="UniProtKB-KW"/>
</dbReference>
<dbReference type="PANTHER" id="PTHR43611">
    <property type="entry name" value="ALPHA-D-GLUCOSE 1-PHOSPHATE PHOSPHATASE"/>
    <property type="match status" value="1"/>
</dbReference>
<dbReference type="InterPro" id="IPR036412">
    <property type="entry name" value="HAD-like_sf"/>
</dbReference>
<dbReference type="NCBIfam" id="TIGR01509">
    <property type="entry name" value="HAD-SF-IA-v3"/>
    <property type="match status" value="1"/>
</dbReference>